<evidence type="ECO:0000313" key="4">
    <source>
        <dbReference type="Proteomes" id="UP000255165"/>
    </source>
</evidence>
<dbReference type="PIRSF" id="PIRSF017082">
    <property type="entry name" value="YflP"/>
    <property type="match status" value="1"/>
</dbReference>
<dbReference type="InterPro" id="IPR006311">
    <property type="entry name" value="TAT_signal"/>
</dbReference>
<dbReference type="SUPFAM" id="SSF53850">
    <property type="entry name" value="Periplasmic binding protein-like II"/>
    <property type="match status" value="1"/>
</dbReference>
<dbReference type="PANTHER" id="PTHR42928:SF5">
    <property type="entry name" value="BLR1237 PROTEIN"/>
    <property type="match status" value="1"/>
</dbReference>
<reference evidence="4" key="1">
    <citation type="submission" date="2018-06" db="EMBL/GenBank/DDBJ databases">
        <authorList>
            <person name="Feng T."/>
            <person name="Jeon C.O."/>
        </authorList>
    </citation>
    <scope>NUCLEOTIDE SEQUENCE [LARGE SCALE GENOMIC DNA]</scope>
    <source>
        <strain evidence="4">S23</strain>
    </source>
</reference>
<sequence length="336" mass="35515">MMKSIRHLLALASVAALAALAALAANPAGAQTPATTGSATPLRLVVGFPPGGALDTLARALADQLRLAGMGTVIVENRPGASTRISIDSVKRSQPDGRTVLLSSNAPMVIFPMTYRRLDYDVDRDFIAVAQLAEVPTVISAGADRPYKTLREYVSWVRANPSQGSIGLTSLGGTLHFAILGMGRTVGVTLRPVAYKGGAPLVTDLVGGHVPLATDAVASHLELYRAGKIRFLAVSGTHRNPALPDVPTVREEGIDAFDHANASYSAFVPAGTPPEVVQRLERAFVAAMQKSQMKVLLSRVGLEATGLPGATVTRTLHAEREFWRPLVQASGFRNED</sequence>
<comment type="caution">
    <text evidence="3">The sequence shown here is derived from an EMBL/GenBank/DDBJ whole genome shotgun (WGS) entry which is preliminary data.</text>
</comment>
<evidence type="ECO:0000256" key="1">
    <source>
        <dbReference type="ARBA" id="ARBA00006987"/>
    </source>
</evidence>
<proteinExistence type="inferred from homology"/>
<gene>
    <name evidence="3" type="ORF">DN412_35695</name>
</gene>
<dbReference type="PANTHER" id="PTHR42928">
    <property type="entry name" value="TRICARBOXYLATE-BINDING PROTEIN"/>
    <property type="match status" value="1"/>
</dbReference>
<feature type="chain" id="PRO_5016629978" evidence="2">
    <location>
        <begin position="25"/>
        <end position="336"/>
    </location>
</feature>
<evidence type="ECO:0000313" key="3">
    <source>
        <dbReference type="EMBL" id="RDK05669.1"/>
    </source>
</evidence>
<dbReference type="InterPro" id="IPR005064">
    <property type="entry name" value="BUG"/>
</dbReference>
<dbReference type="Proteomes" id="UP000255165">
    <property type="component" value="Unassembled WGS sequence"/>
</dbReference>
<dbReference type="AlphaFoldDB" id="A0A370NJ88"/>
<dbReference type="Gene3D" id="3.40.190.10">
    <property type="entry name" value="Periplasmic binding protein-like II"/>
    <property type="match status" value="1"/>
</dbReference>
<accession>A0A370NJ88</accession>
<keyword evidence="4" id="KW-1185">Reference proteome</keyword>
<dbReference type="EMBL" id="QKWJ01000087">
    <property type="protein sequence ID" value="RDK05669.1"/>
    <property type="molecule type" value="Genomic_DNA"/>
</dbReference>
<keyword evidence="2" id="KW-0732">Signal</keyword>
<comment type="similarity">
    <text evidence="1">Belongs to the UPF0065 (bug) family.</text>
</comment>
<dbReference type="InterPro" id="IPR042100">
    <property type="entry name" value="Bug_dom1"/>
</dbReference>
<name>A0A370NJ88_9BURK</name>
<protein>
    <submittedName>
        <fullName evidence="3">Tripartite tricarboxylate transporter substrate binding protein</fullName>
    </submittedName>
</protein>
<dbReference type="PROSITE" id="PS51318">
    <property type="entry name" value="TAT"/>
    <property type="match status" value="1"/>
</dbReference>
<organism evidence="3 4">
    <name type="scientific">Cupriavidus lacunae</name>
    <dbReference type="NCBI Taxonomy" id="2666307"/>
    <lineage>
        <taxon>Bacteria</taxon>
        <taxon>Pseudomonadati</taxon>
        <taxon>Pseudomonadota</taxon>
        <taxon>Betaproteobacteria</taxon>
        <taxon>Burkholderiales</taxon>
        <taxon>Burkholderiaceae</taxon>
        <taxon>Cupriavidus</taxon>
    </lineage>
</organism>
<feature type="signal peptide" evidence="2">
    <location>
        <begin position="1"/>
        <end position="24"/>
    </location>
</feature>
<dbReference type="Pfam" id="PF03401">
    <property type="entry name" value="TctC"/>
    <property type="match status" value="1"/>
</dbReference>
<dbReference type="Gene3D" id="3.40.190.150">
    <property type="entry name" value="Bordetella uptake gene, domain 1"/>
    <property type="match status" value="1"/>
</dbReference>
<dbReference type="RefSeq" id="WP_115215871.1">
    <property type="nucleotide sequence ID" value="NZ_QKWJ01000087.1"/>
</dbReference>
<evidence type="ECO:0000256" key="2">
    <source>
        <dbReference type="SAM" id="SignalP"/>
    </source>
</evidence>